<keyword evidence="2 7" id="KW-0489">Methyltransferase</keyword>
<dbReference type="InterPro" id="IPR002295">
    <property type="entry name" value="N4/N6-MTase_EcoPI_Mod-like"/>
</dbReference>
<dbReference type="GO" id="GO:0008168">
    <property type="term" value="F:methyltransferase activity"/>
    <property type="evidence" value="ECO:0007669"/>
    <property type="project" value="UniProtKB-KW"/>
</dbReference>
<keyword evidence="8" id="KW-1185">Reference proteome</keyword>
<proteinExistence type="inferred from homology"/>
<evidence type="ECO:0000256" key="3">
    <source>
        <dbReference type="ARBA" id="ARBA00022679"/>
    </source>
</evidence>
<dbReference type="PRINTS" id="PR00506">
    <property type="entry name" value="D21N6MTFRASE"/>
</dbReference>
<protein>
    <submittedName>
        <fullName evidence="7">Methyltransferase</fullName>
    </submittedName>
</protein>
<evidence type="ECO:0000313" key="8">
    <source>
        <dbReference type="Proteomes" id="UP000680670"/>
    </source>
</evidence>
<evidence type="ECO:0000313" key="7">
    <source>
        <dbReference type="EMBL" id="GIN96928.1"/>
    </source>
</evidence>
<dbReference type="EMBL" id="BORJ01000007">
    <property type="protein sequence ID" value="GIN96928.1"/>
    <property type="molecule type" value="Genomic_DNA"/>
</dbReference>
<evidence type="ECO:0000256" key="4">
    <source>
        <dbReference type="ARBA" id="ARBA00022691"/>
    </source>
</evidence>
<evidence type="ECO:0000259" key="6">
    <source>
        <dbReference type="Pfam" id="PF01555"/>
    </source>
</evidence>
<dbReference type="SUPFAM" id="SSF53335">
    <property type="entry name" value="S-adenosyl-L-methionine-dependent methyltransferases"/>
    <property type="match status" value="1"/>
</dbReference>
<reference evidence="7 8" key="1">
    <citation type="submission" date="2021-03" db="EMBL/GenBank/DDBJ databases">
        <title>Antimicrobial resistance genes in bacteria isolated from Japanese honey, and their potential for conferring macrolide and lincosamide resistance in the American foulbrood pathogen Paenibacillus larvae.</title>
        <authorList>
            <person name="Okamoto M."/>
            <person name="Kumagai M."/>
            <person name="Kanamori H."/>
            <person name="Takamatsu D."/>
        </authorList>
    </citation>
    <scope>NUCLEOTIDE SEQUENCE [LARGE SCALE GENOMIC DNA]</scope>
    <source>
        <strain evidence="7 8">J6TS1</strain>
    </source>
</reference>
<dbReference type="InterPro" id="IPR002941">
    <property type="entry name" value="DNA_methylase_N4/N6"/>
</dbReference>
<gene>
    <name evidence="7" type="ORF">J6TS1_27980</name>
</gene>
<dbReference type="Gene3D" id="3.40.50.150">
    <property type="entry name" value="Vaccinia Virus protein VP39"/>
    <property type="match status" value="1"/>
</dbReference>
<evidence type="ECO:0000256" key="1">
    <source>
        <dbReference type="ARBA" id="ARBA00006594"/>
    </source>
</evidence>
<feature type="domain" description="DNA methylase N-4/N-6" evidence="6">
    <location>
        <begin position="29"/>
        <end position="211"/>
    </location>
</feature>
<evidence type="ECO:0000256" key="5">
    <source>
        <dbReference type="ARBA" id="ARBA00022747"/>
    </source>
</evidence>
<dbReference type="GO" id="GO:0032259">
    <property type="term" value="P:methylation"/>
    <property type="evidence" value="ECO:0007669"/>
    <property type="project" value="UniProtKB-KW"/>
</dbReference>
<dbReference type="Proteomes" id="UP000680670">
    <property type="component" value="Unassembled WGS sequence"/>
</dbReference>
<dbReference type="RefSeq" id="WP_213020706.1">
    <property type="nucleotide sequence ID" value="NZ_BORJ01000007.1"/>
</dbReference>
<keyword evidence="3" id="KW-0808">Transferase</keyword>
<comment type="caution">
    <text evidence="7">The sequence shown here is derived from an EMBL/GenBank/DDBJ whole genome shotgun (WGS) entry which is preliminary data.</text>
</comment>
<name>A0ABQ4KY14_SIMTE</name>
<evidence type="ECO:0000256" key="2">
    <source>
        <dbReference type="ARBA" id="ARBA00022603"/>
    </source>
</evidence>
<comment type="similarity">
    <text evidence="1">Belongs to the N(4)/N(6)-methyltransferase family.</text>
</comment>
<dbReference type="PROSITE" id="PS00092">
    <property type="entry name" value="N6_MTASE"/>
    <property type="match status" value="1"/>
</dbReference>
<sequence length="216" mass="25235">MKKESSDRQRTLENADYRESLGRVGKAGLIIADPPYNLGLEDWDVDFNFEELFEVIIEKLDTGGSALVFNILPNILEMYQLAEKMGLYVQDLMVWSKPNFPTRYIRKRGYVNKNREYILWVSSSKIPYFQLKPDETYHRGVFDYTSPAFSSDSSIFPYQKPEALVDDLILRHSQPFDLILDLFAGSGIVAKRCKHWNRKYHGFELDKNNYNNIILD</sequence>
<keyword evidence="4" id="KW-0949">S-adenosyl-L-methionine</keyword>
<organism evidence="7 8">
    <name type="scientific">Siminovitchia terrae</name>
    <name type="common">Bacillus terrae</name>
    <dbReference type="NCBI Taxonomy" id="1914933"/>
    <lineage>
        <taxon>Bacteria</taxon>
        <taxon>Bacillati</taxon>
        <taxon>Bacillota</taxon>
        <taxon>Bacilli</taxon>
        <taxon>Bacillales</taxon>
        <taxon>Bacillaceae</taxon>
        <taxon>Siminovitchia</taxon>
    </lineage>
</organism>
<dbReference type="InterPro" id="IPR029063">
    <property type="entry name" value="SAM-dependent_MTases_sf"/>
</dbReference>
<dbReference type="InterPro" id="IPR002052">
    <property type="entry name" value="DNA_methylase_N6_adenine_CS"/>
</dbReference>
<keyword evidence="5" id="KW-0680">Restriction system</keyword>
<dbReference type="Pfam" id="PF01555">
    <property type="entry name" value="N6_N4_Mtase"/>
    <property type="match status" value="1"/>
</dbReference>
<accession>A0ABQ4KY14</accession>